<proteinExistence type="predicted"/>
<dbReference type="Proteomes" id="UP000265354">
    <property type="component" value="Unassembled WGS sequence"/>
</dbReference>
<feature type="compositionally biased region" description="Basic and acidic residues" evidence="1">
    <location>
        <begin position="56"/>
        <end position="69"/>
    </location>
</feature>
<accession>A0A388T0K0</accession>
<name>A0A388T0K0_9ACTN</name>
<comment type="caution">
    <text evidence="2">The sequence shown here is derived from an EMBL/GenBank/DDBJ whole genome shotgun (WGS) entry which is preliminary data.</text>
</comment>
<evidence type="ECO:0000313" key="3">
    <source>
        <dbReference type="Proteomes" id="UP000265354"/>
    </source>
</evidence>
<organism evidence="2 3">
    <name type="scientific">Streptomyces spongiicola</name>
    <dbReference type="NCBI Taxonomy" id="1690221"/>
    <lineage>
        <taxon>Bacteria</taxon>
        <taxon>Bacillati</taxon>
        <taxon>Actinomycetota</taxon>
        <taxon>Actinomycetes</taxon>
        <taxon>Kitasatosporales</taxon>
        <taxon>Streptomycetaceae</taxon>
        <taxon>Streptomyces</taxon>
    </lineage>
</organism>
<evidence type="ECO:0000313" key="2">
    <source>
        <dbReference type="EMBL" id="GBQ00765.1"/>
    </source>
</evidence>
<sequence length="100" mass="10665">MYGRHRCIGAASSGRVGAPQREARETGVREVPAVREGMSSQSPQTPRAPGEASPPEPREEPEPREDRGAVDLPGGGSPTIGRAGHGARHEEEAGERTWRC</sequence>
<feature type="compositionally biased region" description="Basic and acidic residues" evidence="1">
    <location>
        <begin position="87"/>
        <end position="100"/>
    </location>
</feature>
<protein>
    <submittedName>
        <fullName evidence="2">Uncharacterized protein</fullName>
    </submittedName>
</protein>
<feature type="region of interest" description="Disordered" evidence="1">
    <location>
        <begin position="1"/>
        <end position="100"/>
    </location>
</feature>
<dbReference type="EMBL" id="BGZL01000005">
    <property type="protein sequence ID" value="GBQ00765.1"/>
    <property type="molecule type" value="Genomic_DNA"/>
</dbReference>
<gene>
    <name evidence="2" type="ORF">SSP531S_21860</name>
</gene>
<evidence type="ECO:0000256" key="1">
    <source>
        <dbReference type="SAM" id="MobiDB-lite"/>
    </source>
</evidence>
<dbReference type="AlphaFoldDB" id="A0A388T0K0"/>
<reference evidence="2 3" key="1">
    <citation type="submission" date="2018-07" db="EMBL/GenBank/DDBJ databases">
        <title>Whole Genome Shotgun Sequence of Streptomyces spongiicola strain 531S.</title>
        <authorList>
            <person name="Dohra H."/>
            <person name="Kodani S."/>
        </authorList>
    </citation>
    <scope>NUCLEOTIDE SEQUENCE [LARGE SCALE GENOMIC DNA]</scope>
    <source>
        <strain evidence="2 3">531S</strain>
    </source>
</reference>